<evidence type="ECO:0000256" key="2">
    <source>
        <dbReference type="ARBA" id="ARBA00023125"/>
    </source>
</evidence>
<dbReference type="Pfam" id="PF12833">
    <property type="entry name" value="HTH_18"/>
    <property type="match status" value="1"/>
</dbReference>
<keyword evidence="5" id="KW-0812">Transmembrane</keyword>
<keyword evidence="2" id="KW-0238">DNA-binding</keyword>
<dbReference type="Proteomes" id="UP000298458">
    <property type="component" value="Unassembled WGS sequence"/>
</dbReference>
<dbReference type="GO" id="GO:0003700">
    <property type="term" value="F:DNA-binding transcription factor activity"/>
    <property type="evidence" value="ECO:0007669"/>
    <property type="project" value="InterPro"/>
</dbReference>
<dbReference type="RefSeq" id="WP_135767733.1">
    <property type="nucleotide sequence ID" value="NZ_RQET01000004.1"/>
</dbReference>
<feature type="transmembrane region" description="Helical" evidence="5">
    <location>
        <begin position="68"/>
        <end position="88"/>
    </location>
</feature>
<feature type="region of interest" description="Disordered" evidence="4">
    <location>
        <begin position="351"/>
        <end position="376"/>
    </location>
</feature>
<keyword evidence="1" id="KW-0805">Transcription regulation</keyword>
<feature type="transmembrane region" description="Helical" evidence="5">
    <location>
        <begin position="178"/>
        <end position="197"/>
    </location>
</feature>
<feature type="transmembrane region" description="Helical" evidence="5">
    <location>
        <begin position="140"/>
        <end position="158"/>
    </location>
</feature>
<protein>
    <submittedName>
        <fullName evidence="7">AraC family transcriptional regulator</fullName>
    </submittedName>
</protein>
<feature type="domain" description="HTH araC/xylS-type" evidence="6">
    <location>
        <begin position="257"/>
        <end position="359"/>
    </location>
</feature>
<sequence length="376" mass="42724">MFRWEEGSLWVIYFGSGLSYLLSVQKLLPSQKGREDRLAAVLFAALGTILFTSGNVTRALDQTFPHAICLLLTSFSTIGPLTLLYTRSLLYPNQPLDRDIRLHFVVPAVFLVLEALFFFRPVPEIVADLRDFRAARYKHYLALSFLFTTVFTTGYFGARYRMLLGVLSVPEIRPQIRFVFSLATVTAVAMYSMILGFMGGWDDLFRFGGMLVTVTVVLLFLAPARYPNFFAPLTKEVRKKKYEKSLLVGMDLALLELRIEELMKEGKLYRDPDLTLQLLAEDLEIKPYQLTEFLNEHKGVGFYNYINRFRIDEAVGLLSENSNQDILSICYFVGFNSKSSFNDAFRKITGKTPSQLRGGGKSDKQNPGRVVKPVNS</sequence>
<feature type="transmembrane region" description="Helical" evidence="5">
    <location>
        <begin position="100"/>
        <end position="119"/>
    </location>
</feature>
<keyword evidence="3" id="KW-0804">Transcription</keyword>
<keyword evidence="8" id="KW-1185">Reference proteome</keyword>
<evidence type="ECO:0000313" key="8">
    <source>
        <dbReference type="Proteomes" id="UP000298458"/>
    </source>
</evidence>
<reference evidence="7" key="1">
    <citation type="journal article" date="2019" name="PLoS Negl. Trop. Dis.">
        <title>Revisiting the worldwide diversity of Leptospira species in the environment.</title>
        <authorList>
            <person name="Vincent A.T."/>
            <person name="Schiettekatte O."/>
            <person name="Bourhy P."/>
            <person name="Veyrier F.J."/>
            <person name="Picardeau M."/>
        </authorList>
    </citation>
    <scope>NUCLEOTIDE SEQUENCE [LARGE SCALE GENOMIC DNA]</scope>
    <source>
        <strain evidence="7">SSW15</strain>
    </source>
</reference>
<gene>
    <name evidence="7" type="ORF">EHO60_08760</name>
</gene>
<comment type="caution">
    <text evidence="7">The sequence shown here is derived from an EMBL/GenBank/DDBJ whole genome shotgun (WGS) entry which is preliminary data.</text>
</comment>
<dbReference type="AlphaFoldDB" id="A0A4V3JDW8"/>
<dbReference type="SMART" id="SM00342">
    <property type="entry name" value="HTH_ARAC"/>
    <property type="match status" value="1"/>
</dbReference>
<evidence type="ECO:0000256" key="1">
    <source>
        <dbReference type="ARBA" id="ARBA00023015"/>
    </source>
</evidence>
<feature type="transmembrane region" description="Helical" evidence="5">
    <location>
        <begin position="204"/>
        <end position="222"/>
    </location>
</feature>
<feature type="transmembrane region" description="Helical" evidence="5">
    <location>
        <begin position="7"/>
        <end position="25"/>
    </location>
</feature>
<dbReference type="SUPFAM" id="SSF46689">
    <property type="entry name" value="Homeodomain-like"/>
    <property type="match status" value="1"/>
</dbReference>
<dbReference type="Gene3D" id="1.10.10.60">
    <property type="entry name" value="Homeodomain-like"/>
    <property type="match status" value="2"/>
</dbReference>
<proteinExistence type="predicted"/>
<dbReference type="InterPro" id="IPR009057">
    <property type="entry name" value="Homeodomain-like_sf"/>
</dbReference>
<dbReference type="GO" id="GO:0043565">
    <property type="term" value="F:sequence-specific DNA binding"/>
    <property type="evidence" value="ECO:0007669"/>
    <property type="project" value="InterPro"/>
</dbReference>
<dbReference type="PANTHER" id="PTHR43280:SF29">
    <property type="entry name" value="ARAC-FAMILY TRANSCRIPTIONAL REGULATOR"/>
    <property type="match status" value="1"/>
</dbReference>
<evidence type="ECO:0000259" key="6">
    <source>
        <dbReference type="PROSITE" id="PS01124"/>
    </source>
</evidence>
<keyword evidence="5" id="KW-0472">Membrane</keyword>
<keyword evidence="5" id="KW-1133">Transmembrane helix</keyword>
<evidence type="ECO:0000256" key="3">
    <source>
        <dbReference type="ARBA" id="ARBA00023163"/>
    </source>
</evidence>
<organism evidence="7 8">
    <name type="scientific">Leptospira fletcheri</name>
    <dbReference type="NCBI Taxonomy" id="2484981"/>
    <lineage>
        <taxon>Bacteria</taxon>
        <taxon>Pseudomonadati</taxon>
        <taxon>Spirochaetota</taxon>
        <taxon>Spirochaetia</taxon>
        <taxon>Leptospirales</taxon>
        <taxon>Leptospiraceae</taxon>
        <taxon>Leptospira</taxon>
    </lineage>
</organism>
<evidence type="ECO:0000256" key="5">
    <source>
        <dbReference type="SAM" id="Phobius"/>
    </source>
</evidence>
<accession>A0A4V3JDW8</accession>
<dbReference type="OrthoDB" id="340731at2"/>
<feature type="transmembrane region" description="Helical" evidence="5">
    <location>
        <begin position="37"/>
        <end position="56"/>
    </location>
</feature>
<dbReference type="PROSITE" id="PS01124">
    <property type="entry name" value="HTH_ARAC_FAMILY_2"/>
    <property type="match status" value="1"/>
</dbReference>
<name>A0A4V3JDW8_9LEPT</name>
<dbReference type="EMBL" id="RQET01000004">
    <property type="protein sequence ID" value="TGK12335.1"/>
    <property type="molecule type" value="Genomic_DNA"/>
</dbReference>
<dbReference type="InterPro" id="IPR018060">
    <property type="entry name" value="HTH_AraC"/>
</dbReference>
<evidence type="ECO:0000256" key="4">
    <source>
        <dbReference type="SAM" id="MobiDB-lite"/>
    </source>
</evidence>
<evidence type="ECO:0000313" key="7">
    <source>
        <dbReference type="EMBL" id="TGK12335.1"/>
    </source>
</evidence>
<dbReference type="PANTHER" id="PTHR43280">
    <property type="entry name" value="ARAC-FAMILY TRANSCRIPTIONAL REGULATOR"/>
    <property type="match status" value="1"/>
</dbReference>